<proteinExistence type="predicted"/>
<organism evidence="2">
    <name type="scientific">marine sediment metagenome</name>
    <dbReference type="NCBI Taxonomy" id="412755"/>
    <lineage>
        <taxon>unclassified sequences</taxon>
        <taxon>metagenomes</taxon>
        <taxon>ecological metagenomes</taxon>
    </lineage>
</organism>
<evidence type="ECO:0000313" key="2">
    <source>
        <dbReference type="EMBL" id="GAH23090.1"/>
    </source>
</evidence>
<feature type="domain" description="GFO/IDH/MocA-like oxidoreductase" evidence="1">
    <location>
        <begin position="17"/>
        <end position="106"/>
    </location>
</feature>
<reference evidence="2" key="1">
    <citation type="journal article" date="2014" name="Front. Microbiol.">
        <title>High frequency of phylogenetically diverse reductive dehalogenase-homologous genes in deep subseafloor sedimentary metagenomes.</title>
        <authorList>
            <person name="Kawai M."/>
            <person name="Futagami T."/>
            <person name="Toyoda A."/>
            <person name="Takaki Y."/>
            <person name="Nishi S."/>
            <person name="Hori S."/>
            <person name="Arai W."/>
            <person name="Tsubouchi T."/>
            <person name="Morono Y."/>
            <person name="Uchiyama I."/>
            <person name="Ito T."/>
            <person name="Fujiyama A."/>
            <person name="Inagaki F."/>
            <person name="Takami H."/>
        </authorList>
    </citation>
    <scope>NUCLEOTIDE SEQUENCE</scope>
    <source>
        <strain evidence="2">Expedition CK06-06</strain>
    </source>
</reference>
<gene>
    <name evidence="2" type="ORF">S01H4_65139</name>
</gene>
<feature type="non-terminal residue" evidence="2">
    <location>
        <position position="1"/>
    </location>
</feature>
<dbReference type="EMBL" id="BART01039749">
    <property type="protein sequence ID" value="GAH23090.1"/>
    <property type="molecule type" value="Genomic_DNA"/>
</dbReference>
<dbReference type="Gene3D" id="3.30.360.10">
    <property type="entry name" value="Dihydrodipicolinate Reductase, domain 2"/>
    <property type="match status" value="1"/>
</dbReference>
<sequence>TIFVGHTFIYNPALPVLKQQIEKPEFGKILYIESARQNLGLFNSKSDVLWDLAPHDFSIIIDILGRMPKKVSCKAYKHLTNQADTAEVILDFGDCQSFSHLSWLYPTKIRKL</sequence>
<dbReference type="SUPFAM" id="SSF55347">
    <property type="entry name" value="Glyceraldehyde-3-phosphate dehydrogenase-like, C-terminal domain"/>
    <property type="match status" value="1"/>
</dbReference>
<feature type="non-terminal residue" evidence="2">
    <location>
        <position position="112"/>
    </location>
</feature>
<dbReference type="AlphaFoldDB" id="X1ES14"/>
<evidence type="ECO:0000259" key="1">
    <source>
        <dbReference type="Pfam" id="PF22725"/>
    </source>
</evidence>
<protein>
    <recommendedName>
        <fullName evidence="1">GFO/IDH/MocA-like oxidoreductase domain-containing protein</fullName>
    </recommendedName>
</protein>
<dbReference type="Pfam" id="PF22725">
    <property type="entry name" value="GFO_IDH_MocA_C3"/>
    <property type="match status" value="1"/>
</dbReference>
<dbReference type="InterPro" id="IPR055170">
    <property type="entry name" value="GFO_IDH_MocA-like_dom"/>
</dbReference>
<name>X1ES14_9ZZZZ</name>
<accession>X1ES14</accession>
<comment type="caution">
    <text evidence="2">The sequence shown here is derived from an EMBL/GenBank/DDBJ whole genome shotgun (WGS) entry which is preliminary data.</text>
</comment>